<feature type="transmembrane region" description="Helical" evidence="1">
    <location>
        <begin position="213"/>
        <end position="234"/>
    </location>
</feature>
<dbReference type="Proteomes" id="UP000566324">
    <property type="component" value="Unassembled WGS sequence"/>
</dbReference>
<name>A0A7W7B4E1_9SPHN</name>
<feature type="transmembrane region" description="Helical" evidence="1">
    <location>
        <begin position="91"/>
        <end position="114"/>
    </location>
</feature>
<feature type="domain" description="DUF7847" evidence="2">
    <location>
        <begin position="96"/>
        <end position="237"/>
    </location>
</feature>
<keyword evidence="1" id="KW-0472">Membrane</keyword>
<feature type="transmembrane region" description="Helical" evidence="1">
    <location>
        <begin position="126"/>
        <end position="150"/>
    </location>
</feature>
<keyword evidence="4" id="KW-1185">Reference proteome</keyword>
<gene>
    <name evidence="3" type="ORF">GGQ98_002344</name>
</gene>
<protein>
    <recommendedName>
        <fullName evidence="2">DUF7847 domain-containing protein</fullName>
    </recommendedName>
</protein>
<evidence type="ECO:0000259" key="2">
    <source>
        <dbReference type="Pfam" id="PF25231"/>
    </source>
</evidence>
<evidence type="ECO:0000313" key="4">
    <source>
        <dbReference type="Proteomes" id="UP000566324"/>
    </source>
</evidence>
<comment type="caution">
    <text evidence="3">The sequence shown here is derived from an EMBL/GenBank/DDBJ whole genome shotgun (WGS) entry which is preliminary data.</text>
</comment>
<feature type="transmembrane region" description="Helical" evidence="1">
    <location>
        <begin position="54"/>
        <end position="79"/>
    </location>
</feature>
<dbReference type="EMBL" id="JACHNZ010000026">
    <property type="protein sequence ID" value="MBB4632717.1"/>
    <property type="molecule type" value="Genomic_DNA"/>
</dbReference>
<feature type="transmembrane region" description="Helical" evidence="1">
    <location>
        <begin position="20"/>
        <end position="42"/>
    </location>
</feature>
<dbReference type="AlphaFoldDB" id="A0A7W7B4E1"/>
<dbReference type="InterPro" id="IPR057169">
    <property type="entry name" value="DUF7847"/>
</dbReference>
<evidence type="ECO:0000313" key="3">
    <source>
        <dbReference type="EMBL" id="MBB4632717.1"/>
    </source>
</evidence>
<reference evidence="3 4" key="1">
    <citation type="submission" date="2020-08" db="EMBL/GenBank/DDBJ databases">
        <title>Genomic Encyclopedia of Type Strains, Phase IV (KMG-IV): sequencing the most valuable type-strain genomes for metagenomic binning, comparative biology and taxonomic classification.</title>
        <authorList>
            <person name="Goeker M."/>
        </authorList>
    </citation>
    <scope>NUCLEOTIDE SEQUENCE [LARGE SCALE GENOMIC DNA]</scope>
    <source>
        <strain evidence="3 4">DSM 17328</strain>
    </source>
</reference>
<keyword evidence="1" id="KW-0812">Transmembrane</keyword>
<keyword evidence="1" id="KW-1133">Transmembrane helix</keyword>
<evidence type="ECO:0000256" key="1">
    <source>
        <dbReference type="SAM" id="Phobius"/>
    </source>
</evidence>
<accession>A0A7W7B4E1</accession>
<proteinExistence type="predicted"/>
<organism evidence="3 4">
    <name type="scientific">Sphingosinicella soli</name>
    <dbReference type="NCBI Taxonomy" id="333708"/>
    <lineage>
        <taxon>Bacteria</taxon>
        <taxon>Pseudomonadati</taxon>
        <taxon>Pseudomonadota</taxon>
        <taxon>Alphaproteobacteria</taxon>
        <taxon>Sphingomonadales</taxon>
        <taxon>Sphingosinicellaceae</taxon>
        <taxon>Sphingosinicella</taxon>
    </lineage>
</organism>
<sequence length="239" mass="24663">MALMIGKAWTDTVSDVQRRFGEFALPAAAFVFMPSLLIARFADANALGDQNAQIAQAVGGLIGVIGQAAIVLLVLFPGIDPGGAIRRAARLAPRIILASLAVLVVFMPVAVFYTSIGAQASAGASVLLLLLTAIAVYVALRLSLLAAIIISEDARAVDALRRSWALTAGNVGRIFAIFAIFVLIFAILSGLVGALGLAATGGSPEDPSFPTELLISIVGAVFSVFVSVLSANIYRQLAA</sequence>
<dbReference type="Pfam" id="PF25231">
    <property type="entry name" value="DUF7847"/>
    <property type="match status" value="1"/>
</dbReference>
<dbReference type="RefSeq" id="WP_184069677.1">
    <property type="nucleotide sequence ID" value="NZ_JACHNZ010000026.1"/>
</dbReference>
<feature type="transmembrane region" description="Helical" evidence="1">
    <location>
        <begin position="171"/>
        <end position="193"/>
    </location>
</feature>